<keyword evidence="8" id="KW-1185">Reference proteome</keyword>
<proteinExistence type="inferred from homology"/>
<evidence type="ECO:0000256" key="4">
    <source>
        <dbReference type="SAM" id="Coils"/>
    </source>
</evidence>
<accession>A0A8T0FZ98</accession>
<feature type="region of interest" description="Disordered" evidence="5">
    <location>
        <begin position="202"/>
        <end position="222"/>
    </location>
</feature>
<keyword evidence="3" id="KW-0539">Nucleus</keyword>
<dbReference type="Pfam" id="PF03920">
    <property type="entry name" value="TLE_N"/>
    <property type="match status" value="1"/>
</dbReference>
<dbReference type="GO" id="GO:0005634">
    <property type="term" value="C:nucleus"/>
    <property type="evidence" value="ECO:0007669"/>
    <property type="project" value="UniProtKB-SubCell"/>
</dbReference>
<feature type="region of interest" description="Disordered" evidence="5">
    <location>
        <begin position="239"/>
        <end position="276"/>
    </location>
</feature>
<gene>
    <name evidence="7" type="ORF">HNY73_002797</name>
</gene>
<evidence type="ECO:0000256" key="1">
    <source>
        <dbReference type="ARBA" id="ARBA00004123"/>
    </source>
</evidence>
<comment type="similarity">
    <text evidence="2">Belongs to the WD repeat Groucho/TLE family.</text>
</comment>
<evidence type="ECO:0000313" key="8">
    <source>
        <dbReference type="Proteomes" id="UP000807504"/>
    </source>
</evidence>
<name>A0A8T0FZ98_ARGBR</name>
<sequence>MYPARHPGPPPQAGQPFKFTVAESCDRIKEEFSFLQAQYHNLKLECEKLASEKTEMQRHYVMYYEMSYGLNVEMHKQTEIAKRLNAIIAQILPFLSQEHQQQVAAAVERAKQVTMTELNSIIGGSVDMRWPTNAVQQMHAQQLPPHAHAPPLPMMPHAAAMAGLQPPTLPPSSAAGLLALSSSLAGAGPAAHLSAAVSSAAALKDHRDEKRSSSAHSSEDRHDMASALLNIRAKALLAAERNSISPNDREKFRSRSPDVDHDLKKRKKEEKCMILN</sequence>
<feature type="compositionally biased region" description="Basic and acidic residues" evidence="5">
    <location>
        <begin position="247"/>
        <end position="276"/>
    </location>
</feature>
<feature type="domain" description="Groucho/TLE N-terminal Q-rich" evidence="6">
    <location>
        <begin position="17"/>
        <end position="143"/>
    </location>
</feature>
<dbReference type="PANTHER" id="PTHR10814">
    <property type="entry name" value="TRANSDUCIN-LIKE ENHANCER PROTEIN"/>
    <property type="match status" value="1"/>
</dbReference>
<evidence type="ECO:0000259" key="6">
    <source>
        <dbReference type="Pfam" id="PF03920"/>
    </source>
</evidence>
<evidence type="ECO:0000313" key="7">
    <source>
        <dbReference type="EMBL" id="KAF8794879.1"/>
    </source>
</evidence>
<organism evidence="7 8">
    <name type="scientific">Argiope bruennichi</name>
    <name type="common">Wasp spider</name>
    <name type="synonym">Aranea bruennichi</name>
    <dbReference type="NCBI Taxonomy" id="94029"/>
    <lineage>
        <taxon>Eukaryota</taxon>
        <taxon>Metazoa</taxon>
        <taxon>Ecdysozoa</taxon>
        <taxon>Arthropoda</taxon>
        <taxon>Chelicerata</taxon>
        <taxon>Arachnida</taxon>
        <taxon>Araneae</taxon>
        <taxon>Araneomorphae</taxon>
        <taxon>Entelegynae</taxon>
        <taxon>Araneoidea</taxon>
        <taxon>Araneidae</taxon>
        <taxon>Argiope</taxon>
    </lineage>
</organism>
<dbReference type="InterPro" id="IPR005617">
    <property type="entry name" value="Groucho/TLE_N"/>
</dbReference>
<feature type="coiled-coil region" evidence="4">
    <location>
        <begin position="25"/>
        <end position="59"/>
    </location>
</feature>
<dbReference type="AlphaFoldDB" id="A0A8T0FZ98"/>
<keyword evidence="4" id="KW-0175">Coiled coil</keyword>
<reference evidence="7" key="1">
    <citation type="journal article" date="2020" name="bioRxiv">
        <title>Chromosome-level reference genome of the European wasp spider Argiope bruennichi: a resource for studies on range expansion and evolutionary adaptation.</title>
        <authorList>
            <person name="Sheffer M.M."/>
            <person name="Hoppe A."/>
            <person name="Krehenwinkel H."/>
            <person name="Uhl G."/>
            <person name="Kuss A.W."/>
            <person name="Jensen L."/>
            <person name="Jensen C."/>
            <person name="Gillespie R.G."/>
            <person name="Hoff K.J."/>
            <person name="Prost S."/>
        </authorList>
    </citation>
    <scope>NUCLEOTIDE SEQUENCE</scope>
</reference>
<dbReference type="GO" id="GO:0005667">
    <property type="term" value="C:transcription regulator complex"/>
    <property type="evidence" value="ECO:0007669"/>
    <property type="project" value="TreeGrafter"/>
</dbReference>
<comment type="caution">
    <text evidence="7">The sequence shown here is derived from an EMBL/GenBank/DDBJ whole genome shotgun (WGS) entry which is preliminary data.</text>
</comment>
<dbReference type="InterPro" id="IPR009146">
    <property type="entry name" value="Groucho_enhance"/>
</dbReference>
<evidence type="ECO:0000256" key="3">
    <source>
        <dbReference type="ARBA" id="ARBA00023242"/>
    </source>
</evidence>
<evidence type="ECO:0000256" key="5">
    <source>
        <dbReference type="SAM" id="MobiDB-lite"/>
    </source>
</evidence>
<evidence type="ECO:0000256" key="2">
    <source>
        <dbReference type="ARBA" id="ARBA00005969"/>
    </source>
</evidence>
<protein>
    <submittedName>
        <fullName evidence="7">Transducin-like enhancer protein 1 like protein</fullName>
    </submittedName>
</protein>
<dbReference type="Proteomes" id="UP000807504">
    <property type="component" value="Unassembled WGS sequence"/>
</dbReference>
<reference evidence="7" key="2">
    <citation type="submission" date="2020-06" db="EMBL/GenBank/DDBJ databases">
        <authorList>
            <person name="Sheffer M."/>
        </authorList>
    </citation>
    <scope>NUCLEOTIDE SEQUENCE</scope>
</reference>
<dbReference type="PANTHER" id="PTHR10814:SF21">
    <property type="entry name" value="PROTEIN GROUCHO"/>
    <property type="match status" value="1"/>
</dbReference>
<dbReference type="EMBL" id="JABXBU010000002">
    <property type="protein sequence ID" value="KAF8794879.1"/>
    <property type="molecule type" value="Genomic_DNA"/>
</dbReference>
<feature type="compositionally biased region" description="Basic and acidic residues" evidence="5">
    <location>
        <begin position="203"/>
        <end position="222"/>
    </location>
</feature>
<comment type="subcellular location">
    <subcellularLocation>
        <location evidence="1">Nucleus</location>
    </subcellularLocation>
</comment>
<dbReference type="GO" id="GO:0003714">
    <property type="term" value="F:transcription corepressor activity"/>
    <property type="evidence" value="ECO:0007669"/>
    <property type="project" value="TreeGrafter"/>
</dbReference>
<dbReference type="GO" id="GO:0090090">
    <property type="term" value="P:negative regulation of canonical Wnt signaling pathway"/>
    <property type="evidence" value="ECO:0007669"/>
    <property type="project" value="TreeGrafter"/>
</dbReference>